<evidence type="ECO:0000259" key="4">
    <source>
        <dbReference type="PROSITE" id="PS50190"/>
    </source>
</evidence>
<reference evidence="5 7" key="1">
    <citation type="submission" date="2020-01" db="EMBL/GenBank/DDBJ databases">
        <authorList>
            <consortium name="DOE Joint Genome Institute"/>
            <person name="Haridas S."/>
            <person name="Albert R."/>
            <person name="Binder M."/>
            <person name="Bloem J."/>
            <person name="Labutti K."/>
            <person name="Salamov A."/>
            <person name="Andreopoulos B."/>
            <person name="Baker S.E."/>
            <person name="Barry K."/>
            <person name="Bills G."/>
            <person name="Bluhm B.H."/>
            <person name="Cannon C."/>
            <person name="Castanera R."/>
            <person name="Culley D.E."/>
            <person name="Daum C."/>
            <person name="Ezra D."/>
            <person name="Gonzalez J.B."/>
            <person name="Henrissat B."/>
            <person name="Kuo A."/>
            <person name="Liang C."/>
            <person name="Lipzen A."/>
            <person name="Lutzoni F."/>
            <person name="Magnuson J."/>
            <person name="Mondo S."/>
            <person name="Nolan M."/>
            <person name="Ohm R."/>
            <person name="Pangilinan J."/>
            <person name="Park H.-J."/>
            <person name="Ramirez L."/>
            <person name="Alfaro M."/>
            <person name="Sun H."/>
            <person name="Tritt A."/>
            <person name="Yoshinaga Y."/>
            <person name="Zwiers L.-H."/>
            <person name="Turgeon B.G."/>
            <person name="Goodwin S.B."/>
            <person name="Spatafora J.W."/>
            <person name="Crous P.W."/>
            <person name="Grigoriev I.V."/>
        </authorList>
    </citation>
    <scope>NUCLEOTIDE SEQUENCE</scope>
    <source>
        <strain evidence="5 7">CBS 781.70</strain>
    </source>
</reference>
<evidence type="ECO:0000259" key="3">
    <source>
        <dbReference type="PROSITE" id="PS50003"/>
    </source>
</evidence>
<dbReference type="OrthoDB" id="430364at2759"/>
<dbReference type="InterPro" id="IPR001849">
    <property type="entry name" value="PH_domain"/>
</dbReference>
<dbReference type="Proteomes" id="UP000504638">
    <property type="component" value="Unplaced"/>
</dbReference>
<evidence type="ECO:0000313" key="6">
    <source>
        <dbReference type="Proteomes" id="UP000504638"/>
    </source>
</evidence>
<dbReference type="SUPFAM" id="SSF50729">
    <property type="entry name" value="PH domain-like"/>
    <property type="match status" value="1"/>
</dbReference>
<feature type="compositionally biased region" description="Polar residues" evidence="2">
    <location>
        <begin position="26"/>
        <end position="38"/>
    </location>
</feature>
<feature type="region of interest" description="Disordered" evidence="2">
    <location>
        <begin position="387"/>
        <end position="429"/>
    </location>
</feature>
<reference evidence="7" key="2">
    <citation type="submission" date="2020-04" db="EMBL/GenBank/DDBJ databases">
        <authorList>
            <consortium name="NCBI Genome Project"/>
        </authorList>
    </citation>
    <scope>NUCLEOTIDE SEQUENCE</scope>
    <source>
        <strain evidence="7">CBS 781.70</strain>
    </source>
</reference>
<feature type="compositionally biased region" description="Basic and acidic residues" evidence="2">
    <location>
        <begin position="1400"/>
        <end position="1410"/>
    </location>
</feature>
<feature type="region of interest" description="Disordered" evidence="2">
    <location>
        <begin position="117"/>
        <end position="341"/>
    </location>
</feature>
<feature type="coiled-coil region" evidence="1">
    <location>
        <begin position="938"/>
        <end position="972"/>
    </location>
</feature>
<feature type="compositionally biased region" description="Polar residues" evidence="2">
    <location>
        <begin position="1297"/>
        <end position="1311"/>
    </location>
</feature>
<dbReference type="InterPro" id="IPR035999">
    <property type="entry name" value="Sec7_dom_sf"/>
</dbReference>
<feature type="compositionally biased region" description="Polar residues" evidence="2">
    <location>
        <begin position="1328"/>
        <end position="1340"/>
    </location>
</feature>
<gene>
    <name evidence="5 7" type="ORF">P152DRAFT_340306</name>
</gene>
<dbReference type="SMART" id="SM00233">
    <property type="entry name" value="PH"/>
    <property type="match status" value="1"/>
</dbReference>
<dbReference type="SUPFAM" id="SSF48425">
    <property type="entry name" value="Sec7 domain"/>
    <property type="match status" value="1"/>
</dbReference>
<dbReference type="GO" id="GO:0005085">
    <property type="term" value="F:guanyl-nucleotide exchange factor activity"/>
    <property type="evidence" value="ECO:0007669"/>
    <property type="project" value="InterPro"/>
</dbReference>
<accession>A0A6G1G2X8</accession>
<dbReference type="Pfam" id="PF00169">
    <property type="entry name" value="PH"/>
    <property type="match status" value="1"/>
</dbReference>
<feature type="compositionally biased region" description="Polar residues" evidence="2">
    <location>
        <begin position="1055"/>
        <end position="1072"/>
    </location>
</feature>
<feature type="domain" description="SEC7" evidence="4">
    <location>
        <begin position="449"/>
        <end position="642"/>
    </location>
</feature>
<proteinExistence type="predicted"/>
<evidence type="ECO:0000256" key="2">
    <source>
        <dbReference type="SAM" id="MobiDB-lite"/>
    </source>
</evidence>
<feature type="compositionally biased region" description="Polar residues" evidence="2">
    <location>
        <begin position="1131"/>
        <end position="1147"/>
    </location>
</feature>
<dbReference type="Gene3D" id="2.30.29.30">
    <property type="entry name" value="Pleckstrin-homology domain (PH domain)/Phosphotyrosine-binding domain (PTB)"/>
    <property type="match status" value="1"/>
</dbReference>
<feature type="region of interest" description="Disordered" evidence="2">
    <location>
        <begin position="1288"/>
        <end position="1438"/>
    </location>
</feature>
<feature type="compositionally biased region" description="Basic and acidic residues" evidence="2">
    <location>
        <begin position="11"/>
        <end position="20"/>
    </location>
</feature>
<dbReference type="Gene3D" id="1.10.1000.11">
    <property type="entry name" value="Arf Nucleotide-binding Site Opener,domain 2"/>
    <property type="match status" value="1"/>
</dbReference>
<dbReference type="PANTHER" id="PTHR10663">
    <property type="entry name" value="GUANYL-NUCLEOTIDE EXCHANGE FACTOR"/>
    <property type="match status" value="1"/>
</dbReference>
<feature type="compositionally biased region" description="Polar residues" evidence="2">
    <location>
        <begin position="419"/>
        <end position="429"/>
    </location>
</feature>
<dbReference type="InterPro" id="IPR023394">
    <property type="entry name" value="Sec7_C_sf"/>
</dbReference>
<dbReference type="SMART" id="SM00222">
    <property type="entry name" value="Sec7"/>
    <property type="match status" value="1"/>
</dbReference>
<feature type="domain" description="PH" evidence="3">
    <location>
        <begin position="753"/>
        <end position="882"/>
    </location>
</feature>
<feature type="compositionally biased region" description="Basic and acidic residues" evidence="2">
    <location>
        <begin position="170"/>
        <end position="183"/>
    </location>
</feature>
<feature type="compositionally biased region" description="Basic and acidic residues" evidence="2">
    <location>
        <begin position="1223"/>
        <end position="1232"/>
    </location>
</feature>
<dbReference type="RefSeq" id="XP_033534096.1">
    <property type="nucleotide sequence ID" value="XM_033675323.1"/>
</dbReference>
<feature type="region of interest" description="Disordered" evidence="2">
    <location>
        <begin position="443"/>
        <end position="477"/>
    </location>
</feature>
<dbReference type="InterPro" id="IPR011993">
    <property type="entry name" value="PH-like_dom_sf"/>
</dbReference>
<dbReference type="EMBL" id="ML975157">
    <property type="protein sequence ID" value="KAF1812465.1"/>
    <property type="molecule type" value="Genomic_DNA"/>
</dbReference>
<feature type="compositionally biased region" description="Polar residues" evidence="2">
    <location>
        <begin position="294"/>
        <end position="320"/>
    </location>
</feature>
<evidence type="ECO:0008006" key="8">
    <source>
        <dbReference type="Google" id="ProtNLM"/>
    </source>
</evidence>
<dbReference type="PROSITE" id="PS50003">
    <property type="entry name" value="PH_DOMAIN"/>
    <property type="match status" value="1"/>
</dbReference>
<protein>
    <recommendedName>
        <fullName evidence="8">Protein transport protein sec73</fullName>
    </recommendedName>
</protein>
<dbReference type="PANTHER" id="PTHR10663:SF405">
    <property type="entry name" value="ARF GUANINE NUCLEOTIDE EXCHANGE FACTOR SYT1"/>
    <property type="match status" value="1"/>
</dbReference>
<feature type="compositionally biased region" description="Polar residues" evidence="2">
    <location>
        <begin position="462"/>
        <end position="477"/>
    </location>
</feature>
<evidence type="ECO:0000313" key="7">
    <source>
        <dbReference type="RefSeq" id="XP_033534096.1"/>
    </source>
</evidence>
<evidence type="ECO:0000256" key="1">
    <source>
        <dbReference type="SAM" id="Coils"/>
    </source>
</evidence>
<dbReference type="Pfam" id="PF01369">
    <property type="entry name" value="Sec7"/>
    <property type="match status" value="1"/>
</dbReference>
<reference evidence="7" key="3">
    <citation type="submission" date="2025-04" db="UniProtKB">
        <authorList>
            <consortium name="RefSeq"/>
        </authorList>
    </citation>
    <scope>IDENTIFICATION</scope>
    <source>
        <strain evidence="7">CBS 781.70</strain>
    </source>
</reference>
<organism evidence="5">
    <name type="scientific">Eremomyces bilateralis CBS 781.70</name>
    <dbReference type="NCBI Taxonomy" id="1392243"/>
    <lineage>
        <taxon>Eukaryota</taxon>
        <taxon>Fungi</taxon>
        <taxon>Dikarya</taxon>
        <taxon>Ascomycota</taxon>
        <taxon>Pezizomycotina</taxon>
        <taxon>Dothideomycetes</taxon>
        <taxon>Dothideomycetes incertae sedis</taxon>
        <taxon>Eremomycetales</taxon>
        <taxon>Eremomycetaceae</taxon>
        <taxon>Eremomyces</taxon>
    </lineage>
</organism>
<dbReference type="InterPro" id="IPR000904">
    <property type="entry name" value="Sec7_dom"/>
</dbReference>
<feature type="compositionally biased region" description="Pro residues" evidence="2">
    <location>
        <begin position="140"/>
        <end position="150"/>
    </location>
</feature>
<name>A0A6G1G2X8_9PEZI</name>
<evidence type="ECO:0000313" key="5">
    <source>
        <dbReference type="EMBL" id="KAF1812465.1"/>
    </source>
</evidence>
<keyword evidence="6" id="KW-1185">Reference proteome</keyword>
<feature type="compositionally biased region" description="Basic and acidic residues" evidence="2">
    <location>
        <begin position="42"/>
        <end position="55"/>
    </location>
</feature>
<dbReference type="GeneID" id="54415893"/>
<feature type="compositionally biased region" description="Polar residues" evidence="2">
    <location>
        <begin position="1080"/>
        <end position="1101"/>
    </location>
</feature>
<dbReference type="GO" id="GO:0032012">
    <property type="term" value="P:regulation of ARF protein signal transduction"/>
    <property type="evidence" value="ECO:0007669"/>
    <property type="project" value="InterPro"/>
</dbReference>
<feature type="region of interest" description="Disordered" evidence="2">
    <location>
        <begin position="1055"/>
        <end position="1271"/>
    </location>
</feature>
<keyword evidence="1" id="KW-0175">Coiled coil</keyword>
<feature type="compositionally biased region" description="Polar residues" evidence="2">
    <location>
        <begin position="389"/>
        <end position="398"/>
    </location>
</feature>
<sequence length="1438" mass="157252">MPLKGLKSNRSRPDLGRRSTLDPSELFQNTRNARSATSLDAPDFRSRASSHDARPEQSINAFKRMSAFVEPPPSPPIQEPTANTRRFSILRFRNASDSQLSMRAREHQRAEIGKQAVPPVPTIPTDVNADTPSIVMTAPSPSPPIPPPPAKKQKLRLSPKSKPNLFAPQLDREEGRKSMDDRSRRRFFGSMRGSKGAGPIIESNHIENGGDGSSVAEGSEIDPVHLAPPTPAPADDGTGDKQAGSKKVLNRGRSSKFAGNRMSKVFLPRRSRSRTRVQPVPVTIEPPPDDKDLSNTAVASPRPSTSARSYMSSNGYSDSAQADHCDPTKSPPAVHGDHGAANFPSSPATLAATSVIYAAPGAFLRNDSIQSARSSPTLIPPHFHRLRQRSSTMGSTRAASEDGTPPTPLFPHGGGNAGSGRTSTSTAGRNSFSNLFGLSQRFRQGSEPQSPAHGSLMHRSETSTGFASHGNSFSISRETLPLPDREEGESAVKYLERVEKVIDFRDIASIISKKSDDFSLAVMRSFMRKFAFFGEPLDMSVRKLLMQVDLPKETQQIDRMLQGFSDRYHECNPGIFVSAEKAYFISFSILILQTDAFNRNNKRKMSRVDYLKNSSIEGVSNDVLGCFYDNIVYTPFIRVEDDEDIKQLHSKKKKNVAKSVIAEPIKRTTNQPIDPYTLILETRLDTIRPAIKEVLGLDDPFAYTQNFDVKKLLKSSKTGVIQIESLRSRPDAFMSPSTIDNPEDAQVGVVDLPVDKVGILWRKDPKKKTARSPWQEWGAILTGSGLCFFKNVGWVKGLMHQYDAHIRQGNAGASVTFRPRLQSFKPDYMVSTEQGVALLDTSYRKHKNAFLIVHQNSAEEVFLADSEVDLNDWMAKLNHHAAFRTAKIRQKGLVGGHYEGQRQRALRRLDSGTNAQSVQTATGEVTISSGRIDHNLALQISQARQTDMQKKIAEAEDQLNHAIKRIDDHLRDARHLMILAPIQPKTRDQLVHSAGRIAAQLKWSRYEMWRLKCHRDILVAALEEEKTITSDAASRLERSAKHSLDLSSLTPVISRSSNKSLPTPLNGAQSDVNGAHISEEPQSPVVSTRPETQSSMISSTDAEAEDDFRTPPENTPQRSPAFHRGSLGPLTISTQANRRSSAVSGSGSPAHRDSSYMGPESPRLSTYLTPTLGDNEAEQLRESDPTQPFDGRQDTASESEVDLSFIAGSPDSKSKVRRSLHRSLREPRDIRSSQRHRKAKDSVSSVTAADNAPASETEGLTRASGSFTVHGKKASVITFGSEWANMSAEERLRSRKQATTSLPGQGASASTDPGDETGGSVEKGRSDSIASSSTRNTFQGTPKGRLGSVGDADKASSDGFKTPSTIRERRIARKGSTSRSAESPAASLKQAAGSTNGEQLKGDDIVTEKSESEDDGTTGIGADRIDRGITPLQRPVEA</sequence>
<dbReference type="PROSITE" id="PS50190">
    <property type="entry name" value="SEC7"/>
    <property type="match status" value="1"/>
</dbReference>
<feature type="region of interest" description="Disordered" evidence="2">
    <location>
        <begin position="1"/>
        <end position="86"/>
    </location>
</feature>